<name>A0ABQ2BRR1_9BACL</name>
<dbReference type="InterPro" id="IPR006104">
    <property type="entry name" value="Glyco_hydro_2_N"/>
</dbReference>
<proteinExistence type="inferred from homology"/>
<evidence type="ECO:0000313" key="4">
    <source>
        <dbReference type="Proteomes" id="UP000615455"/>
    </source>
</evidence>
<keyword evidence="4" id="KW-1185">Reference proteome</keyword>
<dbReference type="InterPro" id="IPR008979">
    <property type="entry name" value="Galactose-bd-like_sf"/>
</dbReference>
<evidence type="ECO:0000313" key="3">
    <source>
        <dbReference type="EMBL" id="GGI44689.1"/>
    </source>
</evidence>
<accession>A0ABQ2BRR1</accession>
<reference evidence="4" key="1">
    <citation type="journal article" date="2019" name="Int. J. Syst. Evol. Microbiol.">
        <title>The Global Catalogue of Microorganisms (GCM) 10K type strain sequencing project: providing services to taxonomists for standard genome sequencing and annotation.</title>
        <authorList>
            <consortium name="The Broad Institute Genomics Platform"/>
            <consortium name="The Broad Institute Genome Sequencing Center for Infectious Disease"/>
            <person name="Wu L."/>
            <person name="Ma J."/>
        </authorList>
    </citation>
    <scope>NUCLEOTIDE SEQUENCE [LARGE SCALE GENOMIC DNA]</scope>
    <source>
        <strain evidence="4">CGMCC 1.15043</strain>
    </source>
</reference>
<sequence length="59" mass="6616">MLVEFDGVMSVAEVYVNGFFVGEHQGGYTSFSFEISEWIVIGESNVIAVRVDSTRRPEQ</sequence>
<dbReference type="Pfam" id="PF02837">
    <property type="entry name" value="Glyco_hydro_2_N"/>
    <property type="match status" value="1"/>
</dbReference>
<dbReference type="PANTHER" id="PTHR42732:SF1">
    <property type="entry name" value="BETA-MANNOSIDASE"/>
    <property type="match status" value="1"/>
</dbReference>
<evidence type="ECO:0000259" key="2">
    <source>
        <dbReference type="Pfam" id="PF02837"/>
    </source>
</evidence>
<dbReference type="Proteomes" id="UP000615455">
    <property type="component" value="Unassembled WGS sequence"/>
</dbReference>
<comment type="caution">
    <text evidence="3">The sequence shown here is derived from an EMBL/GenBank/DDBJ whole genome shotgun (WGS) entry which is preliminary data.</text>
</comment>
<dbReference type="SUPFAM" id="SSF49785">
    <property type="entry name" value="Galactose-binding domain-like"/>
    <property type="match status" value="1"/>
</dbReference>
<evidence type="ECO:0000256" key="1">
    <source>
        <dbReference type="ARBA" id="ARBA00007401"/>
    </source>
</evidence>
<dbReference type="InterPro" id="IPR051913">
    <property type="entry name" value="GH2_Domain-Containing"/>
</dbReference>
<comment type="similarity">
    <text evidence="1">Belongs to the glycosyl hydrolase 2 family.</text>
</comment>
<feature type="domain" description="Glycosyl hydrolases family 2 sugar binding" evidence="2">
    <location>
        <begin position="3"/>
        <end position="51"/>
    </location>
</feature>
<protein>
    <recommendedName>
        <fullName evidence="2">Glycosyl hydrolases family 2 sugar binding domain-containing protein</fullName>
    </recommendedName>
</protein>
<dbReference type="PANTHER" id="PTHR42732">
    <property type="entry name" value="BETA-GALACTOSIDASE"/>
    <property type="match status" value="1"/>
</dbReference>
<dbReference type="EMBL" id="BMHE01000003">
    <property type="protein sequence ID" value="GGI44689.1"/>
    <property type="molecule type" value="Genomic_DNA"/>
</dbReference>
<gene>
    <name evidence="3" type="ORF">GCM10008018_08350</name>
</gene>
<organism evidence="3 4">
    <name type="scientific">Paenibacillus marchantiophytorum</name>
    <dbReference type="NCBI Taxonomy" id="1619310"/>
    <lineage>
        <taxon>Bacteria</taxon>
        <taxon>Bacillati</taxon>
        <taxon>Bacillota</taxon>
        <taxon>Bacilli</taxon>
        <taxon>Bacillales</taxon>
        <taxon>Paenibacillaceae</taxon>
        <taxon>Paenibacillus</taxon>
    </lineage>
</organism>
<dbReference type="Gene3D" id="2.60.120.260">
    <property type="entry name" value="Galactose-binding domain-like"/>
    <property type="match status" value="1"/>
</dbReference>